<feature type="region of interest" description="Disordered" evidence="1">
    <location>
        <begin position="1"/>
        <end position="22"/>
    </location>
</feature>
<protein>
    <submittedName>
        <fullName evidence="2">Uncharacterized protein</fullName>
    </submittedName>
</protein>
<organism evidence="2 3">
    <name type="scientific">Colletotrichum limetticola</name>
    <dbReference type="NCBI Taxonomy" id="1209924"/>
    <lineage>
        <taxon>Eukaryota</taxon>
        <taxon>Fungi</taxon>
        <taxon>Dikarya</taxon>
        <taxon>Ascomycota</taxon>
        <taxon>Pezizomycotina</taxon>
        <taxon>Sordariomycetes</taxon>
        <taxon>Hypocreomycetidae</taxon>
        <taxon>Glomerellales</taxon>
        <taxon>Glomerellaceae</taxon>
        <taxon>Colletotrichum</taxon>
        <taxon>Colletotrichum acutatum species complex</taxon>
    </lineage>
</organism>
<dbReference type="Proteomes" id="UP001169217">
    <property type="component" value="Unassembled WGS sequence"/>
</dbReference>
<name>A0ABQ9Q9T7_9PEZI</name>
<accession>A0ABQ9Q9T7</accession>
<gene>
    <name evidence="2" type="ORF">CLIM01_02093</name>
</gene>
<evidence type="ECO:0000313" key="2">
    <source>
        <dbReference type="EMBL" id="KAK0380538.1"/>
    </source>
</evidence>
<evidence type="ECO:0000256" key="1">
    <source>
        <dbReference type="SAM" id="MobiDB-lite"/>
    </source>
</evidence>
<proteinExistence type="predicted"/>
<dbReference type="EMBL" id="JARUPT010000037">
    <property type="protein sequence ID" value="KAK0380538.1"/>
    <property type="molecule type" value="Genomic_DNA"/>
</dbReference>
<keyword evidence="3" id="KW-1185">Reference proteome</keyword>
<comment type="caution">
    <text evidence="2">The sequence shown here is derived from an EMBL/GenBank/DDBJ whole genome shotgun (WGS) entry which is preliminary data.</text>
</comment>
<reference evidence="2" key="1">
    <citation type="submission" date="2023-04" db="EMBL/GenBank/DDBJ databases">
        <title>Colletotrichum limetticola genome sequence.</title>
        <authorList>
            <person name="Baroncelli R."/>
        </authorList>
    </citation>
    <scope>NUCLEOTIDE SEQUENCE</scope>
    <source>
        <strain evidence="2">KLA-Anderson</strain>
    </source>
</reference>
<sequence length="78" mass="8723">MDSISTRAIVNGDTSENPNGSRVCQTKMQHEARLEFFLKDDGPNTILPFVTTSPTKSKAEHEAKTNRNIEEIMVQMGQ</sequence>
<evidence type="ECO:0000313" key="3">
    <source>
        <dbReference type="Proteomes" id="UP001169217"/>
    </source>
</evidence>